<organism evidence="10">
    <name type="scientific">Volvox carteri f. nagariensis</name>
    <dbReference type="NCBI Taxonomy" id="3068"/>
    <lineage>
        <taxon>Eukaryota</taxon>
        <taxon>Viridiplantae</taxon>
        <taxon>Chlorophyta</taxon>
        <taxon>core chlorophytes</taxon>
        <taxon>Chlorophyceae</taxon>
        <taxon>CS clade</taxon>
        <taxon>Chlamydomonadales</taxon>
        <taxon>Volvocaceae</taxon>
        <taxon>Volvox</taxon>
    </lineage>
</organism>
<dbReference type="InParanoid" id="D8UHN3"/>
<reference evidence="9 10" key="1">
    <citation type="journal article" date="2010" name="Science">
        <title>Genomic analysis of organismal complexity in the multicellular green alga Volvox carteri.</title>
        <authorList>
            <person name="Prochnik S.E."/>
            <person name="Umen J."/>
            <person name="Nedelcu A.M."/>
            <person name="Hallmann A."/>
            <person name="Miller S.M."/>
            <person name="Nishii I."/>
            <person name="Ferris P."/>
            <person name="Kuo A."/>
            <person name="Mitros T."/>
            <person name="Fritz-Laylin L.K."/>
            <person name="Hellsten U."/>
            <person name="Chapman J."/>
            <person name="Simakov O."/>
            <person name="Rensing S.A."/>
            <person name="Terry A."/>
            <person name="Pangilinan J."/>
            <person name="Kapitonov V."/>
            <person name="Jurka J."/>
            <person name="Salamov A."/>
            <person name="Shapiro H."/>
            <person name="Schmutz J."/>
            <person name="Grimwood J."/>
            <person name="Lindquist E."/>
            <person name="Lucas S."/>
            <person name="Grigoriev I.V."/>
            <person name="Schmitt R."/>
            <person name="Kirk D."/>
            <person name="Rokhsar D.S."/>
        </authorList>
    </citation>
    <scope>NUCLEOTIDE SEQUENCE [LARGE SCALE GENOMIC DNA]</scope>
    <source>
        <strain evidence="10">f. Nagariensis / Eve</strain>
    </source>
</reference>
<evidence type="ECO:0000256" key="1">
    <source>
        <dbReference type="ARBA" id="ARBA00004477"/>
    </source>
</evidence>
<feature type="transmembrane region" description="Helical" evidence="7">
    <location>
        <begin position="129"/>
        <end position="148"/>
    </location>
</feature>
<dbReference type="GeneID" id="9623251"/>
<dbReference type="InterPro" id="IPR016964">
    <property type="entry name" value="Sigma2_recept"/>
</dbReference>
<gene>
    <name evidence="9" type="ORF">VOLCADRAFT_108000</name>
</gene>
<dbReference type="PANTHER" id="PTHR31204">
    <property type="entry name" value="SIGMA INTRACELLULAR RECEPTOR 2"/>
    <property type="match status" value="1"/>
</dbReference>
<evidence type="ECO:0000313" key="9">
    <source>
        <dbReference type="EMBL" id="EFJ40779.1"/>
    </source>
</evidence>
<dbReference type="InterPro" id="IPR051987">
    <property type="entry name" value="Sigma-2_receptor-like"/>
</dbReference>
<comment type="similarity">
    <text evidence="2">Belongs to the TMEM97/sigma-2 receptor family.</text>
</comment>
<dbReference type="PROSITE" id="PS51751">
    <property type="entry name" value="EXPERA"/>
    <property type="match status" value="1"/>
</dbReference>
<accession>D8UHN3</accession>
<proteinExistence type="inferred from homology"/>
<dbReference type="PIRSF" id="PIRSF031032">
    <property type="entry name" value="TMP_97_prd"/>
    <property type="match status" value="1"/>
</dbReference>
<dbReference type="PANTHER" id="PTHR31204:SF1">
    <property type="entry name" value="SIGMA INTRACELLULAR RECEPTOR 2"/>
    <property type="match status" value="1"/>
</dbReference>
<evidence type="ECO:0000256" key="7">
    <source>
        <dbReference type="PIRNR" id="PIRNR031032"/>
    </source>
</evidence>
<keyword evidence="4" id="KW-0256">Endoplasmic reticulum</keyword>
<dbReference type="AlphaFoldDB" id="D8UHN3"/>
<name>D8UHN3_VOLCA</name>
<evidence type="ECO:0000256" key="4">
    <source>
        <dbReference type="ARBA" id="ARBA00022824"/>
    </source>
</evidence>
<keyword evidence="5 7" id="KW-1133">Transmembrane helix</keyword>
<sequence>MGLLTSVLDRIFLAYFILHIPTTVIVDSQSVVPAQYFPSWAKELLQWHIKTNGDHLVSSNPLWFVSLVACEILLQLPFFFVASYAFLKRRNWIRIPCIVYGSHVATTMVPILSEFLFSPEAGPKRLTLVSIYLPYLVVPVLLVVRMAVVERPFGSTAAGKRSKKNKAQ</sequence>
<dbReference type="GO" id="GO:0005789">
    <property type="term" value="C:endoplasmic reticulum membrane"/>
    <property type="evidence" value="ECO:0007669"/>
    <property type="project" value="UniProtKB-SubCell"/>
</dbReference>
<dbReference type="Proteomes" id="UP000001058">
    <property type="component" value="Unassembled WGS sequence"/>
</dbReference>
<evidence type="ECO:0000256" key="5">
    <source>
        <dbReference type="ARBA" id="ARBA00022989"/>
    </source>
</evidence>
<dbReference type="RefSeq" id="XP_002958154.1">
    <property type="nucleotide sequence ID" value="XM_002958108.1"/>
</dbReference>
<dbReference type="InterPro" id="IPR033118">
    <property type="entry name" value="EXPERA"/>
</dbReference>
<dbReference type="OrthoDB" id="433124at2759"/>
<dbReference type="FunCoup" id="D8UHN3">
    <property type="interactions" value="421"/>
</dbReference>
<evidence type="ECO:0000256" key="3">
    <source>
        <dbReference type="ARBA" id="ARBA00022692"/>
    </source>
</evidence>
<dbReference type="Pfam" id="PF05241">
    <property type="entry name" value="EBP"/>
    <property type="match status" value="1"/>
</dbReference>
<keyword evidence="6 7" id="KW-0472">Membrane</keyword>
<evidence type="ECO:0000256" key="2">
    <source>
        <dbReference type="ARBA" id="ARBA00009096"/>
    </source>
</evidence>
<feature type="transmembrane region" description="Helical" evidence="7">
    <location>
        <begin position="62"/>
        <end position="86"/>
    </location>
</feature>
<keyword evidence="3 7" id="KW-0812">Transmembrane</keyword>
<comment type="subcellular location">
    <subcellularLocation>
        <location evidence="1">Endoplasmic reticulum membrane</location>
        <topology evidence="1">Multi-pass membrane protein</topology>
    </subcellularLocation>
</comment>
<dbReference type="eggNOG" id="ENOG502RZ62">
    <property type="taxonomic scope" value="Eukaryota"/>
</dbReference>
<protein>
    <recommendedName>
        <fullName evidence="8">EXPERA domain-containing protein</fullName>
    </recommendedName>
</protein>
<evidence type="ECO:0000259" key="8">
    <source>
        <dbReference type="PROSITE" id="PS51751"/>
    </source>
</evidence>
<evidence type="ECO:0000256" key="6">
    <source>
        <dbReference type="ARBA" id="ARBA00023136"/>
    </source>
</evidence>
<evidence type="ECO:0000313" key="10">
    <source>
        <dbReference type="Proteomes" id="UP000001058"/>
    </source>
</evidence>
<feature type="transmembrane region" description="Helical" evidence="7">
    <location>
        <begin position="98"/>
        <end position="117"/>
    </location>
</feature>
<keyword evidence="10" id="KW-1185">Reference proteome</keyword>
<feature type="domain" description="EXPERA" evidence="8">
    <location>
        <begin position="8"/>
        <end position="143"/>
    </location>
</feature>
<dbReference type="EMBL" id="GL378407">
    <property type="protein sequence ID" value="EFJ40779.1"/>
    <property type="molecule type" value="Genomic_DNA"/>
</dbReference>
<dbReference type="KEGG" id="vcn:VOLCADRAFT_108000"/>
<feature type="transmembrane region" description="Helical" evidence="7">
    <location>
        <begin position="12"/>
        <end position="32"/>
    </location>
</feature>